<dbReference type="SUPFAM" id="SSF56784">
    <property type="entry name" value="HAD-like"/>
    <property type="match status" value="1"/>
</dbReference>
<dbReference type="InterPro" id="IPR036412">
    <property type="entry name" value="HAD-like_sf"/>
</dbReference>
<keyword evidence="6" id="KW-0067">ATP-binding</keyword>
<evidence type="ECO:0000256" key="9">
    <source>
        <dbReference type="ARBA" id="ARBA00022989"/>
    </source>
</evidence>
<evidence type="ECO:0000313" key="12">
    <source>
        <dbReference type="EMBL" id="CAD8389945.1"/>
    </source>
</evidence>
<dbReference type="InterPro" id="IPR051949">
    <property type="entry name" value="Cation_Transport_ATPase"/>
</dbReference>
<keyword evidence="8" id="KW-1278">Translocase</keyword>
<proteinExistence type="inferred from homology"/>
<evidence type="ECO:0000256" key="4">
    <source>
        <dbReference type="ARBA" id="ARBA00022723"/>
    </source>
</evidence>
<dbReference type="InterPro" id="IPR023214">
    <property type="entry name" value="HAD_sf"/>
</dbReference>
<dbReference type="Gene3D" id="3.40.50.1000">
    <property type="entry name" value="HAD superfamily/HAD-like"/>
    <property type="match status" value="1"/>
</dbReference>
<keyword evidence="3 11" id="KW-0812">Transmembrane</keyword>
<dbReference type="AlphaFoldDB" id="A0A7S0BDH3"/>
<evidence type="ECO:0000256" key="2">
    <source>
        <dbReference type="ARBA" id="ARBA00006024"/>
    </source>
</evidence>
<dbReference type="GO" id="GO:0005524">
    <property type="term" value="F:ATP binding"/>
    <property type="evidence" value="ECO:0007669"/>
    <property type="project" value="UniProtKB-KW"/>
</dbReference>
<feature type="transmembrane region" description="Helical" evidence="11">
    <location>
        <begin position="447"/>
        <end position="470"/>
    </location>
</feature>
<evidence type="ECO:0000256" key="11">
    <source>
        <dbReference type="SAM" id="Phobius"/>
    </source>
</evidence>
<dbReference type="InterPro" id="IPR023299">
    <property type="entry name" value="ATPase_P-typ_cyto_dom_N"/>
</dbReference>
<evidence type="ECO:0000256" key="10">
    <source>
        <dbReference type="ARBA" id="ARBA00023136"/>
    </source>
</evidence>
<comment type="similarity">
    <text evidence="2">Belongs to the cation transport ATPase (P-type) (TC 3.A.3) family. Type IB subfamily.</text>
</comment>
<keyword evidence="7" id="KW-0460">Magnesium</keyword>
<dbReference type="GO" id="GO:0046872">
    <property type="term" value="F:metal ion binding"/>
    <property type="evidence" value="ECO:0007669"/>
    <property type="project" value="UniProtKB-KW"/>
</dbReference>
<evidence type="ECO:0000256" key="7">
    <source>
        <dbReference type="ARBA" id="ARBA00022842"/>
    </source>
</evidence>
<evidence type="ECO:0000256" key="6">
    <source>
        <dbReference type="ARBA" id="ARBA00022840"/>
    </source>
</evidence>
<dbReference type="PANTHER" id="PTHR43079:SF1">
    <property type="entry name" value="CADMIUM_ZINC-TRANSPORTING ATPASE HMA1, CHLOROPLASTIC-RELATED"/>
    <property type="match status" value="1"/>
</dbReference>
<dbReference type="EMBL" id="HBEG01054615">
    <property type="protein sequence ID" value="CAD8389945.1"/>
    <property type="molecule type" value="Transcribed_RNA"/>
</dbReference>
<keyword evidence="4" id="KW-0479">Metal-binding</keyword>
<feature type="transmembrane region" description="Helical" evidence="11">
    <location>
        <begin position="40"/>
        <end position="59"/>
    </location>
</feature>
<name>A0A7S0BDH3_9DINO</name>
<dbReference type="Gene3D" id="3.40.1110.10">
    <property type="entry name" value="Calcium-transporting ATPase, cytoplasmic domain N"/>
    <property type="match status" value="1"/>
</dbReference>
<gene>
    <name evidence="12" type="ORF">PBAH0796_LOCUS33292</name>
</gene>
<evidence type="ECO:0000256" key="3">
    <source>
        <dbReference type="ARBA" id="ARBA00022692"/>
    </source>
</evidence>
<evidence type="ECO:0000256" key="5">
    <source>
        <dbReference type="ARBA" id="ARBA00022741"/>
    </source>
</evidence>
<keyword evidence="5" id="KW-0547">Nucleotide-binding</keyword>
<dbReference type="Pfam" id="PF00702">
    <property type="entry name" value="Hydrolase"/>
    <property type="match status" value="1"/>
</dbReference>
<keyword evidence="10 11" id="KW-0472">Membrane</keyword>
<comment type="subcellular location">
    <subcellularLocation>
        <location evidence="1">Membrane</location>
        <topology evidence="1">Multi-pass membrane protein</topology>
    </subcellularLocation>
</comment>
<evidence type="ECO:0000256" key="8">
    <source>
        <dbReference type="ARBA" id="ARBA00022967"/>
    </source>
</evidence>
<protein>
    <submittedName>
        <fullName evidence="12">Uncharacterized protein</fullName>
    </submittedName>
</protein>
<accession>A0A7S0BDH3</accession>
<dbReference type="GO" id="GO:0016020">
    <property type="term" value="C:membrane"/>
    <property type="evidence" value="ECO:0007669"/>
    <property type="project" value="UniProtKB-SubCell"/>
</dbReference>
<dbReference type="SUPFAM" id="SSF81660">
    <property type="entry name" value="Metal cation-transporting ATPase, ATP-binding domain N"/>
    <property type="match status" value="1"/>
</dbReference>
<feature type="transmembrane region" description="Helical" evidence="11">
    <location>
        <begin position="71"/>
        <end position="99"/>
    </location>
</feature>
<evidence type="ECO:0000256" key="1">
    <source>
        <dbReference type="ARBA" id="ARBA00004141"/>
    </source>
</evidence>
<dbReference type="InterPro" id="IPR018303">
    <property type="entry name" value="ATPase_P-typ_P_site"/>
</dbReference>
<sequence length="507" mass="52243">MAVRRPAHESTIQRIGRLASDAKASRPRLVTVLDAVAERWSYALVASTLVIAAVPPLLWQAPVGPSLYRSLAWLITASPCALILSAPMVYVSGLSVAAANGVLLRGGRTLDALAAVTGVAFDKTGTITTGSPTLRRVEVLGEPDSEEAVRQRGLLLASALSRLSVHPVSRGLVAAAPPGKRAEVADFQMVTGAGVSGTLALPGEQPVHAALGRPVFVARQLEQLSGGTVIAEAIRGAAQAHEDGGAHEDAGGAVAAFGTITAGAVDGATHAHAWLFHFEHRLKSSAAEVLAKVSRSGPIYMLTGDRQASALRVAEEIGKGGVTFTGVHAELRPEGKLARVRELDTAMREREAGSGSLLSGLLRALGVSTGGLAMVGDGVNDAPALAAATAGISLAAQAEGALPTAIEGSDVLVLRRAGDPAGDNDLVRVQWTFALARRARCIMLQNVVLALGSIGGVSALTLCTAMPLWLSVLLHEGTTMLVGLNSLRLLSQLRWRSPGGPGSREHG</sequence>
<dbReference type="PANTHER" id="PTHR43079">
    <property type="entry name" value="PROBABLE CADMIUM/ZINC-TRANSPORTING ATPASE HMA1"/>
    <property type="match status" value="1"/>
</dbReference>
<reference evidence="12" key="1">
    <citation type="submission" date="2021-01" db="EMBL/GenBank/DDBJ databases">
        <authorList>
            <person name="Corre E."/>
            <person name="Pelletier E."/>
            <person name="Niang G."/>
            <person name="Scheremetjew M."/>
            <person name="Finn R."/>
            <person name="Kale V."/>
            <person name="Holt S."/>
            <person name="Cochrane G."/>
            <person name="Meng A."/>
            <person name="Brown T."/>
            <person name="Cohen L."/>
        </authorList>
    </citation>
    <scope>NUCLEOTIDE SEQUENCE</scope>
    <source>
        <strain evidence="12">Pbaha01</strain>
    </source>
</reference>
<organism evidence="12">
    <name type="scientific">Pyrodinium bahamense</name>
    <dbReference type="NCBI Taxonomy" id="73915"/>
    <lineage>
        <taxon>Eukaryota</taxon>
        <taxon>Sar</taxon>
        <taxon>Alveolata</taxon>
        <taxon>Dinophyceae</taxon>
        <taxon>Gonyaulacales</taxon>
        <taxon>Pyrocystaceae</taxon>
        <taxon>Pyrodinium</taxon>
    </lineage>
</organism>
<dbReference type="PRINTS" id="PR00119">
    <property type="entry name" value="CATATPASE"/>
</dbReference>
<keyword evidence="9 11" id="KW-1133">Transmembrane helix</keyword>
<dbReference type="PROSITE" id="PS00154">
    <property type="entry name" value="ATPASE_E1_E2"/>
    <property type="match status" value="1"/>
</dbReference>